<dbReference type="VEuPathDB" id="TrichDB:TVAG_453740"/>
<reference evidence="1" key="1">
    <citation type="submission" date="2006-10" db="EMBL/GenBank/DDBJ databases">
        <authorList>
            <person name="Amadeo P."/>
            <person name="Zhao Q."/>
            <person name="Wortman J."/>
            <person name="Fraser-Liggett C."/>
            <person name="Carlton J."/>
        </authorList>
    </citation>
    <scope>NUCLEOTIDE SEQUENCE</scope>
    <source>
        <strain evidence="1">G3</strain>
    </source>
</reference>
<dbReference type="AlphaFoldDB" id="A2DPV0"/>
<name>A2DPV0_TRIV3</name>
<sequence length="96" mass="10776">MSKPFPVARSALLDKAAAFAKMLKEDNERIQKFLDEGGDRNEISVDVLDPNDDQVIEMEIIPGVLESQAQQPEIHEDIQIPASEFHRDSNLESAEN</sequence>
<dbReference type="RefSeq" id="XP_001329681.1">
    <property type="nucleotide sequence ID" value="XM_001329646.1"/>
</dbReference>
<protein>
    <submittedName>
        <fullName evidence="1">Uncharacterized protein</fullName>
    </submittedName>
</protein>
<dbReference type="EMBL" id="DS113229">
    <property type="protein sequence ID" value="EAY17546.1"/>
    <property type="molecule type" value="Genomic_DNA"/>
</dbReference>
<dbReference type="Proteomes" id="UP000001542">
    <property type="component" value="Unassembled WGS sequence"/>
</dbReference>
<dbReference type="SMR" id="A2DPV0"/>
<dbReference type="KEGG" id="tva:4775563"/>
<reference evidence="1" key="2">
    <citation type="journal article" date="2007" name="Science">
        <title>Draft genome sequence of the sexually transmitted pathogen Trichomonas vaginalis.</title>
        <authorList>
            <person name="Carlton J.M."/>
            <person name="Hirt R.P."/>
            <person name="Silva J.C."/>
            <person name="Delcher A.L."/>
            <person name="Schatz M."/>
            <person name="Zhao Q."/>
            <person name="Wortman J.R."/>
            <person name="Bidwell S.L."/>
            <person name="Alsmark U.C.M."/>
            <person name="Besteiro S."/>
            <person name="Sicheritz-Ponten T."/>
            <person name="Noel C.J."/>
            <person name="Dacks J.B."/>
            <person name="Foster P.G."/>
            <person name="Simillion C."/>
            <person name="Van de Peer Y."/>
            <person name="Miranda-Saavedra D."/>
            <person name="Barton G.J."/>
            <person name="Westrop G.D."/>
            <person name="Mueller S."/>
            <person name="Dessi D."/>
            <person name="Fiori P.L."/>
            <person name="Ren Q."/>
            <person name="Paulsen I."/>
            <person name="Zhang H."/>
            <person name="Bastida-Corcuera F.D."/>
            <person name="Simoes-Barbosa A."/>
            <person name="Brown M.T."/>
            <person name="Hayes R.D."/>
            <person name="Mukherjee M."/>
            <person name="Okumura C.Y."/>
            <person name="Schneider R."/>
            <person name="Smith A.J."/>
            <person name="Vanacova S."/>
            <person name="Villalvazo M."/>
            <person name="Haas B.J."/>
            <person name="Pertea M."/>
            <person name="Feldblyum T.V."/>
            <person name="Utterback T.R."/>
            <person name="Shu C.L."/>
            <person name="Osoegawa K."/>
            <person name="de Jong P.J."/>
            <person name="Hrdy I."/>
            <person name="Horvathova L."/>
            <person name="Zubacova Z."/>
            <person name="Dolezal P."/>
            <person name="Malik S.B."/>
            <person name="Logsdon J.M. Jr."/>
            <person name="Henze K."/>
            <person name="Gupta A."/>
            <person name="Wang C.C."/>
            <person name="Dunne R.L."/>
            <person name="Upcroft J.A."/>
            <person name="Upcroft P."/>
            <person name="White O."/>
            <person name="Salzberg S.L."/>
            <person name="Tang P."/>
            <person name="Chiu C.-H."/>
            <person name="Lee Y.-S."/>
            <person name="Embley T.M."/>
            <person name="Coombs G.H."/>
            <person name="Mottram J.C."/>
            <person name="Tachezy J."/>
            <person name="Fraser-Liggett C.M."/>
            <person name="Johnson P.J."/>
        </authorList>
    </citation>
    <scope>NUCLEOTIDE SEQUENCE [LARGE SCALE GENOMIC DNA]</scope>
    <source>
        <strain evidence="1">G3</strain>
    </source>
</reference>
<accession>A2DPV0</accession>
<gene>
    <name evidence="1" type="ORF">TVAG_453740</name>
</gene>
<evidence type="ECO:0000313" key="1">
    <source>
        <dbReference type="EMBL" id="EAY17546.1"/>
    </source>
</evidence>
<dbReference type="InterPro" id="IPR027921">
    <property type="entry name" value="NOPCHAP1"/>
</dbReference>
<dbReference type="GO" id="GO:0000492">
    <property type="term" value="P:box C/D snoRNP assembly"/>
    <property type="evidence" value="ECO:0007669"/>
    <property type="project" value="InterPro"/>
</dbReference>
<dbReference type="VEuPathDB" id="TrichDB:TVAGG3_0552170"/>
<organism evidence="1 2">
    <name type="scientific">Trichomonas vaginalis (strain ATCC PRA-98 / G3)</name>
    <dbReference type="NCBI Taxonomy" id="412133"/>
    <lineage>
        <taxon>Eukaryota</taxon>
        <taxon>Metamonada</taxon>
        <taxon>Parabasalia</taxon>
        <taxon>Trichomonadida</taxon>
        <taxon>Trichomonadidae</taxon>
        <taxon>Trichomonas</taxon>
    </lineage>
</organism>
<proteinExistence type="predicted"/>
<dbReference type="InParanoid" id="A2DPV0"/>
<keyword evidence="2" id="KW-1185">Reference proteome</keyword>
<evidence type="ECO:0000313" key="2">
    <source>
        <dbReference type="Proteomes" id="UP000001542"/>
    </source>
</evidence>
<dbReference type="Pfam" id="PF15370">
    <property type="entry name" value="NOPCHAP1"/>
    <property type="match status" value="1"/>
</dbReference>